<dbReference type="EMBL" id="CAJVQC010000186">
    <property type="protein sequence ID" value="CAG8463396.1"/>
    <property type="molecule type" value="Genomic_DNA"/>
</dbReference>
<name>A0ACA9KB61_9GLOM</name>
<proteinExistence type="predicted"/>
<comment type="caution">
    <text evidence="1">The sequence shown here is derived from an EMBL/GenBank/DDBJ whole genome shotgun (WGS) entry which is preliminary data.</text>
</comment>
<accession>A0ACA9KB61</accession>
<organism evidence="1 2">
    <name type="scientific">Racocetra persica</name>
    <dbReference type="NCBI Taxonomy" id="160502"/>
    <lineage>
        <taxon>Eukaryota</taxon>
        <taxon>Fungi</taxon>
        <taxon>Fungi incertae sedis</taxon>
        <taxon>Mucoromycota</taxon>
        <taxon>Glomeromycotina</taxon>
        <taxon>Glomeromycetes</taxon>
        <taxon>Diversisporales</taxon>
        <taxon>Gigasporaceae</taxon>
        <taxon>Racocetra</taxon>
    </lineage>
</organism>
<reference evidence="1" key="1">
    <citation type="submission" date="2021-06" db="EMBL/GenBank/DDBJ databases">
        <authorList>
            <person name="Kallberg Y."/>
            <person name="Tangrot J."/>
            <person name="Rosling A."/>
        </authorList>
    </citation>
    <scope>NUCLEOTIDE SEQUENCE</scope>
    <source>
        <strain evidence="1">MA461A</strain>
    </source>
</reference>
<dbReference type="Proteomes" id="UP000789920">
    <property type="component" value="Unassembled WGS sequence"/>
</dbReference>
<protein>
    <submittedName>
        <fullName evidence="1">7213_t:CDS:1</fullName>
    </submittedName>
</protein>
<sequence>MKILYSNFEYLGNEIKTKLIKTIPWNELSNFSKLDEGHYGLVSKAYWTRTHSNVVCKALINLKDINGTAFIHELTMHTRSDLCENIVRLLGVTEDTVNDRYFLIMEYANDGNLRKFLKVNNHSLNWDQRLELACQITKGLCYLHSEGIIHRDLHDKNIVIHDRKAKITDFGNATSINTQTNIHNELFGMIPFLAPELLEQHTSNKISYCEKTDIYSLGMIFWELSSGRPPFENHPNYICLSISIVRGDRENMISGTPEEYKNLYSKCWDADRHKRPDIEYVHKLLEGMTKILPNGDFTAINSEDNNSITEQTQSTEKFYGP</sequence>
<evidence type="ECO:0000313" key="2">
    <source>
        <dbReference type="Proteomes" id="UP000789920"/>
    </source>
</evidence>
<gene>
    <name evidence="1" type="ORF">RPERSI_LOCUS253</name>
</gene>
<keyword evidence="2" id="KW-1185">Reference proteome</keyword>
<evidence type="ECO:0000313" key="1">
    <source>
        <dbReference type="EMBL" id="CAG8463396.1"/>
    </source>
</evidence>